<keyword evidence="1" id="KW-0472">Membrane</keyword>
<feature type="transmembrane region" description="Helical" evidence="1">
    <location>
        <begin position="32"/>
        <end position="51"/>
    </location>
</feature>
<evidence type="ECO:0000313" key="3">
    <source>
        <dbReference type="Proteomes" id="UP000228952"/>
    </source>
</evidence>
<accession>A0A2M7W163</accession>
<protein>
    <submittedName>
        <fullName evidence="2">YggT family protein</fullName>
    </submittedName>
</protein>
<feature type="transmembrane region" description="Helical" evidence="1">
    <location>
        <begin position="71"/>
        <end position="94"/>
    </location>
</feature>
<feature type="transmembrane region" description="Helical" evidence="1">
    <location>
        <begin position="6"/>
        <end position="25"/>
    </location>
</feature>
<reference evidence="3" key="1">
    <citation type="submission" date="2017-09" db="EMBL/GenBank/DDBJ databases">
        <title>Depth-based differentiation of microbial function through sediment-hosted aquifers and enrichment of novel symbionts in the deep terrestrial subsurface.</title>
        <authorList>
            <person name="Probst A.J."/>
            <person name="Ladd B."/>
            <person name="Jarett J.K."/>
            <person name="Geller-Mcgrath D.E."/>
            <person name="Sieber C.M.K."/>
            <person name="Emerson J.B."/>
            <person name="Anantharaman K."/>
            <person name="Thomas B.C."/>
            <person name="Malmstrom R."/>
            <person name="Stieglmeier M."/>
            <person name="Klingl A."/>
            <person name="Woyke T."/>
            <person name="Ryan C.M."/>
            <person name="Banfield J.F."/>
        </authorList>
    </citation>
    <scope>NUCLEOTIDE SEQUENCE [LARGE SCALE GENOMIC DNA]</scope>
</reference>
<evidence type="ECO:0000313" key="2">
    <source>
        <dbReference type="EMBL" id="PJA12917.1"/>
    </source>
</evidence>
<gene>
    <name evidence="2" type="ORF">COX64_03910</name>
</gene>
<keyword evidence="1" id="KW-1133">Transmembrane helix</keyword>
<name>A0A2M7W163_9BACT</name>
<dbReference type="AlphaFoldDB" id="A0A2M7W163"/>
<dbReference type="Proteomes" id="UP000228952">
    <property type="component" value="Unassembled WGS sequence"/>
</dbReference>
<keyword evidence="1" id="KW-0812">Transmembrane</keyword>
<sequence length="102" mass="11174">MQTTQYVVYFIFGILEALLAFRLIWKLTGASLSSGFVSGIYGITSIFILPFEGIFHRAVAQGIETVAVFEPSTLVAIMVYALLGWGIVKLVAILSGEKQELE</sequence>
<proteinExistence type="predicted"/>
<evidence type="ECO:0000256" key="1">
    <source>
        <dbReference type="SAM" id="Phobius"/>
    </source>
</evidence>
<comment type="caution">
    <text evidence="2">The sequence shown here is derived from an EMBL/GenBank/DDBJ whole genome shotgun (WGS) entry which is preliminary data.</text>
</comment>
<organism evidence="2 3">
    <name type="scientific">Candidatus Dojkabacteria bacterium CG_4_10_14_0_2_um_filter_Dojkabacteria_WS6_41_15</name>
    <dbReference type="NCBI Taxonomy" id="2014249"/>
    <lineage>
        <taxon>Bacteria</taxon>
        <taxon>Candidatus Dojkabacteria</taxon>
    </lineage>
</organism>
<dbReference type="EMBL" id="PFQB01000099">
    <property type="protein sequence ID" value="PJA12917.1"/>
    <property type="molecule type" value="Genomic_DNA"/>
</dbReference>